<evidence type="ECO:0000313" key="3">
    <source>
        <dbReference type="EMBL" id="KAF2232624.1"/>
    </source>
</evidence>
<dbReference type="SMART" id="SM00444">
    <property type="entry name" value="GYF"/>
    <property type="match status" value="1"/>
</dbReference>
<accession>A0A6A6H3F2</accession>
<dbReference type="OrthoDB" id="48509at2759"/>
<feature type="compositionally biased region" description="Basic and acidic residues" evidence="1">
    <location>
        <begin position="1264"/>
        <end position="1292"/>
    </location>
</feature>
<feature type="compositionally biased region" description="Polar residues" evidence="1">
    <location>
        <begin position="879"/>
        <end position="890"/>
    </location>
</feature>
<dbReference type="Gene3D" id="3.30.1490.40">
    <property type="match status" value="1"/>
</dbReference>
<dbReference type="InterPro" id="IPR051640">
    <property type="entry name" value="GRB10-interact_GYF"/>
</dbReference>
<evidence type="ECO:0000259" key="2">
    <source>
        <dbReference type="PROSITE" id="PS50829"/>
    </source>
</evidence>
<feature type="compositionally biased region" description="Polar residues" evidence="1">
    <location>
        <begin position="163"/>
        <end position="179"/>
    </location>
</feature>
<feature type="region of interest" description="Disordered" evidence="1">
    <location>
        <begin position="720"/>
        <end position="794"/>
    </location>
</feature>
<dbReference type="Pfam" id="PF02213">
    <property type="entry name" value="GYF"/>
    <property type="match status" value="1"/>
</dbReference>
<feature type="compositionally biased region" description="Low complexity" evidence="1">
    <location>
        <begin position="951"/>
        <end position="968"/>
    </location>
</feature>
<feature type="region of interest" description="Disordered" evidence="1">
    <location>
        <begin position="478"/>
        <end position="513"/>
    </location>
</feature>
<feature type="compositionally biased region" description="Polar residues" evidence="1">
    <location>
        <begin position="559"/>
        <end position="572"/>
    </location>
</feature>
<feature type="compositionally biased region" description="Basic and acidic residues" evidence="1">
    <location>
        <begin position="913"/>
        <end position="932"/>
    </location>
</feature>
<feature type="compositionally biased region" description="Low complexity" evidence="1">
    <location>
        <begin position="1417"/>
        <end position="1452"/>
    </location>
</feature>
<feature type="compositionally biased region" description="Polar residues" evidence="1">
    <location>
        <begin position="494"/>
        <end position="505"/>
    </location>
</feature>
<dbReference type="Proteomes" id="UP000800092">
    <property type="component" value="Unassembled WGS sequence"/>
</dbReference>
<feature type="compositionally biased region" description="Polar residues" evidence="1">
    <location>
        <begin position="1084"/>
        <end position="1095"/>
    </location>
</feature>
<feature type="compositionally biased region" description="Low complexity" evidence="1">
    <location>
        <begin position="1362"/>
        <end position="1383"/>
    </location>
</feature>
<dbReference type="InterPro" id="IPR035445">
    <property type="entry name" value="GYF-like_dom_sf"/>
</dbReference>
<feature type="compositionally biased region" description="Polar residues" evidence="1">
    <location>
        <begin position="28"/>
        <end position="60"/>
    </location>
</feature>
<feature type="compositionally biased region" description="Pro residues" evidence="1">
    <location>
        <begin position="1201"/>
        <end position="1214"/>
    </location>
</feature>
<feature type="compositionally biased region" description="Low complexity" evidence="1">
    <location>
        <begin position="224"/>
        <end position="239"/>
    </location>
</feature>
<feature type="region of interest" description="Disordered" evidence="1">
    <location>
        <begin position="1174"/>
        <end position="1461"/>
    </location>
</feature>
<reference evidence="3" key="1">
    <citation type="journal article" date="2020" name="Stud. Mycol.">
        <title>101 Dothideomycetes genomes: a test case for predicting lifestyles and emergence of pathogens.</title>
        <authorList>
            <person name="Haridas S."/>
            <person name="Albert R."/>
            <person name="Binder M."/>
            <person name="Bloem J."/>
            <person name="Labutti K."/>
            <person name="Salamov A."/>
            <person name="Andreopoulos B."/>
            <person name="Baker S."/>
            <person name="Barry K."/>
            <person name="Bills G."/>
            <person name="Bluhm B."/>
            <person name="Cannon C."/>
            <person name="Castanera R."/>
            <person name="Culley D."/>
            <person name="Daum C."/>
            <person name="Ezra D."/>
            <person name="Gonzalez J."/>
            <person name="Henrissat B."/>
            <person name="Kuo A."/>
            <person name="Liang C."/>
            <person name="Lipzen A."/>
            <person name="Lutzoni F."/>
            <person name="Magnuson J."/>
            <person name="Mondo S."/>
            <person name="Nolan M."/>
            <person name="Ohm R."/>
            <person name="Pangilinan J."/>
            <person name="Park H.-J."/>
            <person name="Ramirez L."/>
            <person name="Alfaro M."/>
            <person name="Sun H."/>
            <person name="Tritt A."/>
            <person name="Yoshinaga Y."/>
            <person name="Zwiers L.-H."/>
            <person name="Turgeon B."/>
            <person name="Goodwin S."/>
            <person name="Spatafora J."/>
            <person name="Crous P."/>
            <person name="Grigoriev I."/>
        </authorList>
    </citation>
    <scope>NUCLEOTIDE SEQUENCE</scope>
    <source>
        <strain evidence="3">Tuck. ex Michener</strain>
    </source>
</reference>
<dbReference type="GO" id="GO:0005829">
    <property type="term" value="C:cytosol"/>
    <property type="evidence" value="ECO:0007669"/>
    <property type="project" value="TreeGrafter"/>
</dbReference>
<proteinExistence type="predicted"/>
<feature type="compositionally biased region" description="Low complexity" evidence="1">
    <location>
        <begin position="767"/>
        <end position="781"/>
    </location>
</feature>
<evidence type="ECO:0000256" key="1">
    <source>
        <dbReference type="SAM" id="MobiDB-lite"/>
    </source>
</evidence>
<dbReference type="EMBL" id="ML991814">
    <property type="protein sequence ID" value="KAF2232624.1"/>
    <property type="molecule type" value="Genomic_DNA"/>
</dbReference>
<evidence type="ECO:0000313" key="4">
    <source>
        <dbReference type="Proteomes" id="UP000800092"/>
    </source>
</evidence>
<gene>
    <name evidence="3" type="ORF">EV356DRAFT_549771</name>
</gene>
<feature type="region of interest" description="Disordered" evidence="1">
    <location>
        <begin position="158"/>
        <end position="466"/>
    </location>
</feature>
<keyword evidence="4" id="KW-1185">Reference proteome</keyword>
<feature type="compositionally biased region" description="Low complexity" evidence="1">
    <location>
        <begin position="305"/>
        <end position="317"/>
    </location>
</feature>
<feature type="compositionally biased region" description="Basic and acidic residues" evidence="1">
    <location>
        <begin position="1557"/>
        <end position="1569"/>
    </location>
</feature>
<feature type="compositionally biased region" description="Low complexity" evidence="1">
    <location>
        <begin position="1"/>
        <end position="18"/>
    </location>
</feature>
<feature type="region of interest" description="Disordered" evidence="1">
    <location>
        <begin position="1528"/>
        <end position="1583"/>
    </location>
</feature>
<name>A0A6A6H3F2_VIRVR</name>
<feature type="compositionally biased region" description="Polar residues" evidence="1">
    <location>
        <begin position="901"/>
        <end position="912"/>
    </location>
</feature>
<feature type="compositionally biased region" description="Polar residues" evidence="1">
    <location>
        <begin position="1174"/>
        <end position="1187"/>
    </location>
</feature>
<feature type="compositionally biased region" description="Basic and acidic residues" evidence="1">
    <location>
        <begin position="1069"/>
        <end position="1078"/>
    </location>
</feature>
<feature type="compositionally biased region" description="Polar residues" evidence="1">
    <location>
        <begin position="744"/>
        <end position="756"/>
    </location>
</feature>
<dbReference type="PANTHER" id="PTHR14445">
    <property type="entry name" value="GRB10 INTERACTING GYF PROTEIN"/>
    <property type="match status" value="1"/>
</dbReference>
<feature type="compositionally biased region" description="Low complexity" evidence="1">
    <location>
        <begin position="328"/>
        <end position="337"/>
    </location>
</feature>
<dbReference type="PROSITE" id="PS50829">
    <property type="entry name" value="GYF"/>
    <property type="match status" value="1"/>
</dbReference>
<feature type="compositionally biased region" description="Basic and acidic residues" evidence="1">
    <location>
        <begin position="270"/>
        <end position="282"/>
    </location>
</feature>
<organism evidence="3 4">
    <name type="scientific">Viridothelium virens</name>
    <name type="common">Speckled blister lichen</name>
    <name type="synonym">Trypethelium virens</name>
    <dbReference type="NCBI Taxonomy" id="1048519"/>
    <lineage>
        <taxon>Eukaryota</taxon>
        <taxon>Fungi</taxon>
        <taxon>Dikarya</taxon>
        <taxon>Ascomycota</taxon>
        <taxon>Pezizomycotina</taxon>
        <taxon>Dothideomycetes</taxon>
        <taxon>Dothideomycetes incertae sedis</taxon>
        <taxon>Trypetheliales</taxon>
        <taxon>Trypetheliaceae</taxon>
        <taxon>Viridothelium</taxon>
    </lineage>
</organism>
<feature type="compositionally biased region" description="Low complexity" evidence="1">
    <location>
        <begin position="1122"/>
        <end position="1134"/>
    </location>
</feature>
<feature type="region of interest" description="Disordered" evidence="1">
    <location>
        <begin position="546"/>
        <end position="596"/>
    </location>
</feature>
<feature type="compositionally biased region" description="Low complexity" evidence="1">
    <location>
        <begin position="933"/>
        <end position="942"/>
    </location>
</feature>
<feature type="compositionally biased region" description="Low complexity" evidence="1">
    <location>
        <begin position="1320"/>
        <end position="1336"/>
    </location>
</feature>
<feature type="compositionally biased region" description="Polar residues" evidence="1">
    <location>
        <begin position="190"/>
        <end position="202"/>
    </location>
</feature>
<feature type="region of interest" description="Disordered" evidence="1">
    <location>
        <begin position="860"/>
        <end position="1095"/>
    </location>
</feature>
<feature type="region of interest" description="Disordered" evidence="1">
    <location>
        <begin position="1"/>
        <end position="74"/>
    </location>
</feature>
<feature type="compositionally biased region" description="Polar residues" evidence="1">
    <location>
        <begin position="1306"/>
        <end position="1319"/>
    </location>
</feature>
<dbReference type="PANTHER" id="PTHR14445:SF36">
    <property type="entry name" value="FI03272P-RELATED"/>
    <property type="match status" value="1"/>
</dbReference>
<feature type="compositionally biased region" description="Polar residues" evidence="1">
    <location>
        <begin position="969"/>
        <end position="992"/>
    </location>
</feature>
<dbReference type="SUPFAM" id="SSF55277">
    <property type="entry name" value="GYF domain"/>
    <property type="match status" value="1"/>
</dbReference>
<feature type="domain" description="GYF" evidence="2">
    <location>
        <begin position="796"/>
        <end position="851"/>
    </location>
</feature>
<feature type="region of interest" description="Disordered" evidence="1">
    <location>
        <begin position="1109"/>
        <end position="1158"/>
    </location>
</feature>
<feature type="compositionally biased region" description="Basic and acidic residues" evidence="1">
    <location>
        <begin position="363"/>
        <end position="386"/>
    </location>
</feature>
<feature type="compositionally biased region" description="Low complexity" evidence="1">
    <location>
        <begin position="414"/>
        <end position="423"/>
    </location>
</feature>
<dbReference type="InterPro" id="IPR003169">
    <property type="entry name" value="GYF"/>
</dbReference>
<feature type="compositionally biased region" description="Polar residues" evidence="1">
    <location>
        <begin position="1034"/>
        <end position="1048"/>
    </location>
</feature>
<protein>
    <recommendedName>
        <fullName evidence="2">GYF domain-containing protein</fullName>
    </recommendedName>
</protein>
<sequence length="1583" mass="167155">MAPSTFASAAASNNSTPSRTDSGDGSRRTNGATQTFRRSSLAASSINPNTREGSTPSSNIYVPPHIASSRNGVPAEARYSKDQLLDLLKQQQEAIHQAQDLSALFVGGWDGRDTNGANYGDLEPRERGLNGLPHGAEICWESNGGIQPLGLIEMTEEEKEHFTTSVNSPIKPPTQNANKDGSARDGLSLRKSSITRDPNNPASFGLASPTATRSGARRREPSESYPFPSSVTSPSTGSKSFREDGNPAQPPPSLLRRRTDFKEGTSTPDTEEKEKDKPREEGPGQSGPTGTLKRTATGPLSAGLTTPSSPWSSTPQSAGFNPVGGAFGSFAIGASQATSTAESRTGFGSVRGQSRFKGLMSKDNNEDANRNIREKQSAGELGKIDEGGQTYQPQAWMDARRDRTLTMDTDEGARAGSAALGGAQDISPPRTQVGAASGTPSRGDSRDDYGFSAFGMTPDHLPGGLRDILQNRDQLQQLANQQQSGAGTFEPMSPTDTNPFQSPETHPQDADVDESDLQAAHLPGLGSHAADQGGLPGFSALGGLGGFGRTHMAPESDRSQTSSAGPNRQFPNLTGLGGLPGLGNSTWGSSAPIGTPLRERTSTNAFADNFLGSSAEVQSPSLAGLGPSNIFGSGAGMGFGGAANVSRGSRLGSLLPTAMQDEMRPREDIGPLEENIGSENRDRNLGSFGAAAQHRFDTGLGRESDSPFHAARGVFDEILGSASAPGDTGAKPHGQPQPQAGMPGSSSVMGASASFNQGPQQRPPQQPDIRQSQGPASSGSSQPPPAQQRTMVMPDRMRWIYRDPQGNTQGPWSGLEMHDWYKAGFFSPELLVKKYEDPDYEPLAQLIRRIGNSREPFLVPQIGIPHGPPSGGPSAWSGQNPSTSQPTATGQPPFASAFPSFGTTLTAEQQNALERRKQEEQYLMARQKEHLQAQHQYQRQMQMSGPLGSIPQQLQHHSSAHSLQSQPSFGSITSPSGYQQSPSQTQIQTAQSGPGFFDNSFRPAPSTFTGAMGSDQEAINRMKDQEISGLLGRRNQSQASQPPFTGQAGQFDPQQDPAHSQQVAQMLNDRSRLQREQAEYDSQPRFNQQEEQTTAARLQQFHGLRASQMQEPTVPTEGVIGQPQSQQSAAFQQERQQEVNEEQNQIPTAHGQMPSPRTLALVDSLPAEALSLTEQVQKAASAQQSPVPQSPWAKVETGMPQPFPPPPSQSPLPAPAAQRSRHNVAEALSAESRSRSETPVETPTSIAPWAKESTEAPKGPSLKEIQELEAKKAAQRDAEEAAVRRAAFEKDLMVQQMAPQPAPGLPQSSTWGSGQSPVTPGSAAASAWAKPLAGKPTGSGGAGPGKTLAQIQKEEEARKKLAAAAKVSSTAAAGSGTAPPLSSGKRYADLASKTAAPQPSLGGGAWTTVGANGKTKATAPPTAPAANRAASSAATLSAAAPRPKPTATPSRSATIGGAVSQANAQEEFKKWAITELRPDLKGNISVDDFVATLMALPSDSDMITEAVHSSSQTIDSRHFADEFIRRRKLADRGMVDPSGTSSPASAAENKSGGWSEVAKKGPATKEEPNNFKVVAAKKKGTKR</sequence>